<evidence type="ECO:0000256" key="5">
    <source>
        <dbReference type="ARBA" id="ARBA00022617"/>
    </source>
</evidence>
<feature type="binding site" evidence="19">
    <location>
        <position position="170"/>
    </location>
    <ligand>
        <name>FMN</name>
        <dbReference type="ChEBI" id="CHEBI:58210"/>
    </ligand>
</feature>
<feature type="binding site" evidence="19">
    <location>
        <position position="295"/>
    </location>
    <ligand>
        <name>glyoxylate</name>
        <dbReference type="ChEBI" id="CHEBI:36655"/>
    </ligand>
</feature>
<evidence type="ECO:0000313" key="21">
    <source>
        <dbReference type="EMBL" id="KAB8074779.1"/>
    </source>
</evidence>
<feature type="active site" description="Proton acceptor" evidence="18">
    <location>
        <position position="295"/>
    </location>
</feature>
<keyword evidence="22" id="KW-1185">Reference proteome</keyword>
<dbReference type="PIRSF" id="PIRSF000138">
    <property type="entry name" value="Al-hdrx_acd_dh"/>
    <property type="match status" value="1"/>
</dbReference>
<evidence type="ECO:0000256" key="11">
    <source>
        <dbReference type="ARBA" id="ARBA00023128"/>
    </source>
</evidence>
<feature type="binding site" evidence="19">
    <location>
        <position position="198"/>
    </location>
    <ligand>
        <name>FMN</name>
        <dbReference type="ChEBI" id="CHEBI:58210"/>
    </ligand>
</feature>
<keyword evidence="10" id="KW-0408">Iron</keyword>
<comment type="similarity">
    <text evidence="14">In the C-terminal section; belongs to the FMN-dependent alpha-hydroxy acid dehydrogenase family.</text>
</comment>
<feature type="binding site" evidence="19">
    <location>
        <position position="271"/>
    </location>
    <ligand>
        <name>FMN</name>
        <dbReference type="ChEBI" id="CHEBI:58210"/>
    </ligand>
</feature>
<evidence type="ECO:0000256" key="14">
    <source>
        <dbReference type="ARBA" id="ARBA00061137"/>
    </source>
</evidence>
<name>A0A5N5X2D1_9EURO</name>
<evidence type="ECO:0000256" key="15">
    <source>
        <dbReference type="ARBA" id="ARBA00061589"/>
    </source>
</evidence>
<dbReference type="GO" id="GO:0010181">
    <property type="term" value="F:FMN binding"/>
    <property type="evidence" value="ECO:0007669"/>
    <property type="project" value="InterPro"/>
</dbReference>
<feature type="binding site" evidence="19">
    <location>
        <position position="207"/>
    </location>
    <ligand>
        <name>glyoxylate</name>
        <dbReference type="ChEBI" id="CHEBI:36655"/>
    </ligand>
</feature>
<evidence type="ECO:0000256" key="12">
    <source>
        <dbReference type="ARBA" id="ARBA00024042"/>
    </source>
</evidence>
<evidence type="ECO:0000256" key="17">
    <source>
        <dbReference type="ARBA" id="ARBA00068515"/>
    </source>
</evidence>
<protein>
    <recommendedName>
        <fullName evidence="17">L-lactate dehydrogenase (cytochrome)</fullName>
        <ecNumber evidence="16">1.1.2.3</ecNumber>
    </recommendedName>
</protein>
<evidence type="ECO:0000256" key="13">
    <source>
        <dbReference type="ARBA" id="ARBA00052399"/>
    </source>
</evidence>
<comment type="similarity">
    <text evidence="15">In the N-terminal section; belongs to the cytochrome b5 family.</text>
</comment>
<comment type="cofactor">
    <cofactor evidence="2">
        <name>heme b</name>
        <dbReference type="ChEBI" id="CHEBI:60344"/>
    </cofactor>
</comment>
<dbReference type="GO" id="GO:0005758">
    <property type="term" value="C:mitochondrial intermembrane space"/>
    <property type="evidence" value="ECO:0007669"/>
    <property type="project" value="UniProtKB-SubCell"/>
</dbReference>
<evidence type="ECO:0000256" key="9">
    <source>
        <dbReference type="ARBA" id="ARBA00023002"/>
    </source>
</evidence>
<dbReference type="EC" id="1.1.2.3" evidence="16"/>
<feature type="binding site" evidence="19">
    <location>
        <position position="148"/>
    </location>
    <ligand>
        <name>FMN</name>
        <dbReference type="ChEBI" id="CHEBI:58210"/>
    </ligand>
</feature>
<dbReference type="Pfam" id="PF01070">
    <property type="entry name" value="FMN_dh"/>
    <property type="match status" value="1"/>
</dbReference>
<dbReference type="SUPFAM" id="SSF51395">
    <property type="entry name" value="FMN-linked oxidoreductases"/>
    <property type="match status" value="1"/>
</dbReference>
<dbReference type="InterPro" id="IPR037458">
    <property type="entry name" value="L-MDH/L-LDH_FMN-bd"/>
</dbReference>
<dbReference type="AlphaFoldDB" id="A0A5N5X2D1"/>
<feature type="binding site" evidence="19">
    <location>
        <begin position="119"/>
        <end position="121"/>
    </location>
    <ligand>
        <name>FMN</name>
        <dbReference type="ChEBI" id="CHEBI:58210"/>
    </ligand>
</feature>
<dbReference type="InterPro" id="IPR037396">
    <property type="entry name" value="FMN_HAD"/>
</dbReference>
<evidence type="ECO:0000256" key="2">
    <source>
        <dbReference type="ARBA" id="ARBA00001970"/>
    </source>
</evidence>
<feature type="binding site" evidence="19">
    <location>
        <begin position="352"/>
        <end position="353"/>
    </location>
    <ligand>
        <name>FMN</name>
        <dbReference type="ChEBI" id="CHEBI:58210"/>
    </ligand>
</feature>
<dbReference type="PROSITE" id="PS51349">
    <property type="entry name" value="FMN_HYDROXY_ACID_DH_2"/>
    <property type="match status" value="1"/>
</dbReference>
<organism evidence="21 22">
    <name type="scientific">Aspergillus leporis</name>
    <dbReference type="NCBI Taxonomy" id="41062"/>
    <lineage>
        <taxon>Eukaryota</taxon>
        <taxon>Fungi</taxon>
        <taxon>Dikarya</taxon>
        <taxon>Ascomycota</taxon>
        <taxon>Pezizomycotina</taxon>
        <taxon>Eurotiomycetes</taxon>
        <taxon>Eurotiomycetidae</taxon>
        <taxon>Eurotiales</taxon>
        <taxon>Aspergillaceae</taxon>
        <taxon>Aspergillus</taxon>
        <taxon>Aspergillus subgen. Circumdati</taxon>
    </lineage>
</organism>
<comment type="similarity">
    <text evidence="12">Belongs to the FMN-dependent alpha-hydroxy acid dehydrogenase family.</text>
</comment>
<sequence length="423" mass="46118">MANIPSRTNLFPIQAGSMPSYSCPFTSMEERTSETPPSKPPLESILSTHDFENVASQELTRKTWAFYSSAATDMITRDANKSMYDRILLRPRVLRNVSKVSTKTKILGCETGLPLFVSPAAMAKMVHPDGEFAIARGCAKYGVGQCISTNASYPVSDITGCAPGHPFFFQLYINRDRTASEKLLRQAEACGIKSIFLTVDAPVAGKREADERVEADISEVIHSAPMTGAKGLSDGKGSGLGRTMGRYIDSSFTWEDLRWLRQSTTLPIVLKGIQTAEDALMAMEYGVNGIVVSNHGGRSLDTSTSSIAVLMEIRQCCPQVFDHLEIFVDGGIRRGTDILKAICLGAKAVGMGRQFLYSLTYGQQGVEHLINIMKDELETSMKLLGITDLSQAHPGLLNTLDVDYLIPKRLGASYSGAVIRARL</sequence>
<dbReference type="InterPro" id="IPR013785">
    <property type="entry name" value="Aldolase_TIM"/>
</dbReference>
<dbReference type="EMBL" id="ML732204">
    <property type="protein sequence ID" value="KAB8074779.1"/>
    <property type="molecule type" value="Genomic_DNA"/>
</dbReference>
<proteinExistence type="inferred from homology"/>
<evidence type="ECO:0000256" key="10">
    <source>
        <dbReference type="ARBA" id="ARBA00023004"/>
    </source>
</evidence>
<feature type="binding site" evidence="19">
    <location>
        <begin position="329"/>
        <end position="333"/>
    </location>
    <ligand>
        <name>FMN</name>
        <dbReference type="ChEBI" id="CHEBI:58210"/>
    </ligand>
</feature>
<feature type="binding site" evidence="19">
    <location>
        <position position="293"/>
    </location>
    <ligand>
        <name>FMN</name>
        <dbReference type="ChEBI" id="CHEBI:58210"/>
    </ligand>
</feature>
<keyword evidence="11" id="KW-0496">Mitochondrion</keyword>
<dbReference type="InterPro" id="IPR012133">
    <property type="entry name" value="Alpha-hydoxy_acid_DH_FMN"/>
</dbReference>
<evidence type="ECO:0000256" key="3">
    <source>
        <dbReference type="ARBA" id="ARBA00004569"/>
    </source>
</evidence>
<evidence type="ECO:0000256" key="7">
    <source>
        <dbReference type="ARBA" id="ARBA00022643"/>
    </source>
</evidence>
<evidence type="ECO:0000256" key="19">
    <source>
        <dbReference type="PIRSR" id="PIRSR000138-2"/>
    </source>
</evidence>
<evidence type="ECO:0000256" key="1">
    <source>
        <dbReference type="ARBA" id="ARBA00001917"/>
    </source>
</evidence>
<accession>A0A5N5X2D1</accession>
<feature type="binding site" evidence="19">
    <location>
        <position position="298"/>
    </location>
    <ligand>
        <name>glyoxylate</name>
        <dbReference type="ChEBI" id="CHEBI:36655"/>
    </ligand>
</feature>
<dbReference type="InterPro" id="IPR000262">
    <property type="entry name" value="FMN-dep_DH"/>
</dbReference>
<keyword evidence="7 19" id="KW-0288">FMN</keyword>
<dbReference type="FunFam" id="3.20.20.70:FF:000062">
    <property type="entry name" value="Cytochrome b2, mitochondrial, putative"/>
    <property type="match status" value="1"/>
</dbReference>
<evidence type="ECO:0000259" key="20">
    <source>
        <dbReference type="PROSITE" id="PS51349"/>
    </source>
</evidence>
<dbReference type="Gene3D" id="3.20.20.70">
    <property type="entry name" value="Aldolase class I"/>
    <property type="match status" value="1"/>
</dbReference>
<keyword evidence="9" id="KW-0560">Oxidoreductase</keyword>
<keyword evidence="5" id="KW-0349">Heme</keyword>
<evidence type="ECO:0000256" key="6">
    <source>
        <dbReference type="ARBA" id="ARBA00022630"/>
    </source>
</evidence>
<comment type="cofactor">
    <cofactor evidence="1">
        <name>FMN</name>
        <dbReference type="ChEBI" id="CHEBI:58210"/>
    </cofactor>
</comment>
<dbReference type="GO" id="GO:0004460">
    <property type="term" value="F:L-lactate dehydrogenase (cytochrome) activity"/>
    <property type="evidence" value="ECO:0007669"/>
    <property type="project" value="UniProtKB-EC"/>
</dbReference>
<dbReference type="OrthoDB" id="1925334at2759"/>
<dbReference type="PANTHER" id="PTHR10578:SF104">
    <property type="entry name" value="CYTOCHROME B2, MITOCHONDRIAL-RELATED"/>
    <property type="match status" value="1"/>
</dbReference>
<reference evidence="21 22" key="1">
    <citation type="submission" date="2019-04" db="EMBL/GenBank/DDBJ databases">
        <title>Friends and foes A comparative genomics study of 23 Aspergillus species from section Flavi.</title>
        <authorList>
            <consortium name="DOE Joint Genome Institute"/>
            <person name="Kjaerbolling I."/>
            <person name="Vesth T."/>
            <person name="Frisvad J.C."/>
            <person name="Nybo J.L."/>
            <person name="Theobald S."/>
            <person name="Kildgaard S."/>
            <person name="Isbrandt T."/>
            <person name="Kuo A."/>
            <person name="Sato A."/>
            <person name="Lyhne E.K."/>
            <person name="Kogle M.E."/>
            <person name="Wiebenga A."/>
            <person name="Kun R.S."/>
            <person name="Lubbers R.J."/>
            <person name="Makela M.R."/>
            <person name="Barry K."/>
            <person name="Chovatia M."/>
            <person name="Clum A."/>
            <person name="Daum C."/>
            <person name="Haridas S."/>
            <person name="He G."/>
            <person name="LaButti K."/>
            <person name="Lipzen A."/>
            <person name="Mondo S."/>
            <person name="Riley R."/>
            <person name="Salamov A."/>
            <person name="Simmons B.A."/>
            <person name="Magnuson J.K."/>
            <person name="Henrissat B."/>
            <person name="Mortensen U.H."/>
            <person name="Larsen T.O."/>
            <person name="Devries R.P."/>
            <person name="Grigoriev I.V."/>
            <person name="Machida M."/>
            <person name="Baker S.E."/>
            <person name="Andersen M.R."/>
        </authorList>
    </citation>
    <scope>NUCLEOTIDE SEQUENCE [LARGE SCALE GENOMIC DNA]</scope>
    <source>
        <strain evidence="21 22">CBS 151.66</strain>
    </source>
</reference>
<evidence type="ECO:0000256" key="18">
    <source>
        <dbReference type="PIRSR" id="PIRSR000138-1"/>
    </source>
</evidence>
<keyword evidence="8" id="KW-0479">Metal-binding</keyword>
<evidence type="ECO:0000256" key="8">
    <source>
        <dbReference type="ARBA" id="ARBA00022723"/>
    </source>
</evidence>
<dbReference type="PANTHER" id="PTHR10578">
    <property type="entry name" value="S -2-HYDROXY-ACID OXIDASE-RELATED"/>
    <property type="match status" value="1"/>
</dbReference>
<dbReference type="GO" id="GO:0046872">
    <property type="term" value="F:metal ion binding"/>
    <property type="evidence" value="ECO:0007669"/>
    <property type="project" value="UniProtKB-KW"/>
</dbReference>
<evidence type="ECO:0000256" key="16">
    <source>
        <dbReference type="ARBA" id="ARBA00066458"/>
    </source>
</evidence>
<feature type="domain" description="FMN hydroxy acid dehydrogenase" evidence="20">
    <location>
        <begin position="40"/>
        <end position="402"/>
    </location>
</feature>
<comment type="subunit">
    <text evidence="4">Homotetramer.</text>
</comment>
<dbReference type="Proteomes" id="UP000326565">
    <property type="component" value="Unassembled WGS sequence"/>
</dbReference>
<dbReference type="CDD" id="cd02922">
    <property type="entry name" value="FCB2_FMN"/>
    <property type="match status" value="1"/>
</dbReference>
<comment type="catalytic activity">
    <reaction evidence="13">
        <text>(S)-lactate + 2 Fe(III)-[cytochrome c] = 2 Fe(II)-[cytochrome c] + pyruvate + 2 H(+)</text>
        <dbReference type="Rhea" id="RHEA:19909"/>
        <dbReference type="Rhea" id="RHEA-COMP:10350"/>
        <dbReference type="Rhea" id="RHEA-COMP:14399"/>
        <dbReference type="ChEBI" id="CHEBI:15361"/>
        <dbReference type="ChEBI" id="CHEBI:15378"/>
        <dbReference type="ChEBI" id="CHEBI:16651"/>
        <dbReference type="ChEBI" id="CHEBI:29033"/>
        <dbReference type="ChEBI" id="CHEBI:29034"/>
        <dbReference type="EC" id="1.1.2.3"/>
    </reaction>
    <physiologicalReaction direction="left-to-right" evidence="13">
        <dbReference type="Rhea" id="RHEA:19910"/>
    </physiologicalReaction>
</comment>
<feature type="binding site" evidence="19">
    <location>
        <position position="172"/>
    </location>
    <ligand>
        <name>glyoxylate</name>
        <dbReference type="ChEBI" id="CHEBI:36655"/>
    </ligand>
</feature>
<evidence type="ECO:0000313" key="22">
    <source>
        <dbReference type="Proteomes" id="UP000326565"/>
    </source>
</evidence>
<evidence type="ECO:0000256" key="4">
    <source>
        <dbReference type="ARBA" id="ARBA00011881"/>
    </source>
</evidence>
<gene>
    <name evidence="21" type="ORF">BDV29DRAFT_156317</name>
</gene>
<comment type="subcellular location">
    <subcellularLocation>
        <location evidence="3">Mitochondrion intermembrane space</location>
    </subcellularLocation>
</comment>
<keyword evidence="6 19" id="KW-0285">Flavoprotein</keyword>